<dbReference type="InterPro" id="IPR001077">
    <property type="entry name" value="COMT_C"/>
</dbReference>
<dbReference type="Gene3D" id="3.40.50.150">
    <property type="entry name" value="Vaccinia Virus protein VP39"/>
    <property type="match status" value="1"/>
</dbReference>
<keyword evidence="1 6" id="KW-0489">Methyltransferase</keyword>
<evidence type="ECO:0000256" key="3">
    <source>
        <dbReference type="ARBA" id="ARBA00022691"/>
    </source>
</evidence>
<dbReference type="GO" id="GO:0008171">
    <property type="term" value="F:O-methyltransferase activity"/>
    <property type="evidence" value="ECO:0007669"/>
    <property type="project" value="InterPro"/>
</dbReference>
<reference evidence="6" key="1">
    <citation type="journal article" date="2023" name="Mol. Phylogenet. Evol.">
        <title>Genome-scale phylogeny and comparative genomics of the fungal order Sordariales.</title>
        <authorList>
            <person name="Hensen N."/>
            <person name="Bonometti L."/>
            <person name="Westerberg I."/>
            <person name="Brannstrom I.O."/>
            <person name="Guillou S."/>
            <person name="Cros-Aarteil S."/>
            <person name="Calhoun S."/>
            <person name="Haridas S."/>
            <person name="Kuo A."/>
            <person name="Mondo S."/>
            <person name="Pangilinan J."/>
            <person name="Riley R."/>
            <person name="LaButti K."/>
            <person name="Andreopoulos B."/>
            <person name="Lipzen A."/>
            <person name="Chen C."/>
            <person name="Yan M."/>
            <person name="Daum C."/>
            <person name="Ng V."/>
            <person name="Clum A."/>
            <person name="Steindorff A."/>
            <person name="Ohm R.A."/>
            <person name="Martin F."/>
            <person name="Silar P."/>
            <person name="Natvig D.O."/>
            <person name="Lalanne C."/>
            <person name="Gautier V."/>
            <person name="Ament-Velasquez S.L."/>
            <person name="Kruys A."/>
            <person name="Hutchinson M.I."/>
            <person name="Powell A.J."/>
            <person name="Barry K."/>
            <person name="Miller A.N."/>
            <person name="Grigoriev I.V."/>
            <person name="Debuchy R."/>
            <person name="Gladieux P."/>
            <person name="Hiltunen Thoren M."/>
            <person name="Johannesson H."/>
        </authorList>
    </citation>
    <scope>NUCLEOTIDE SEQUENCE</scope>
    <source>
        <strain evidence="6">CBS 103.79</strain>
    </source>
</reference>
<dbReference type="SUPFAM" id="SSF46785">
    <property type="entry name" value="Winged helix' DNA-binding domain"/>
    <property type="match status" value="1"/>
</dbReference>
<dbReference type="InterPro" id="IPR036388">
    <property type="entry name" value="WH-like_DNA-bd_sf"/>
</dbReference>
<sequence>MPPISVLADYLLSVARSLSGAAEGLRIGFNKEGTVATRQHLLRLATDLIDYVARPEDKLMVWLPVLAHLTAIRLFIKWGAFEKIPTAEGTSTSFRELAAELKADRALIARVGRVLVANGTLARAGDDRITHTVFSKTLATETPIWAMAQVGFDNGLTSFSAMPKYFEQHGIDNEPNDRFQTILSFAEGAMGSTAWAINHSSPERLKVIMLAMASIDEYLPALGSYDLGWVVREGGRLPEQTLVVDVGAGGGQTLKKILKATPGLDPMRCVLEDLPEVVAVVEGQKDAELVGVKMVGMDFFKEQPIKGALVYYMRRCLHDYSDDECLAMLKPTVAAMSNDSRLLVVEMPVGTQPTRLQASMDLMMMAISGKERTMDEYRELLGKAGLVVIEAVPNTVGGTVIECAVDNRAR</sequence>
<evidence type="ECO:0000256" key="1">
    <source>
        <dbReference type="ARBA" id="ARBA00022603"/>
    </source>
</evidence>
<keyword evidence="3" id="KW-0949">S-adenosyl-L-methionine</keyword>
<protein>
    <submittedName>
        <fullName evidence="6">S-adenosyl-L-methionine-dependent methyltransferase</fullName>
    </submittedName>
</protein>
<dbReference type="Proteomes" id="UP001303889">
    <property type="component" value="Unassembled WGS sequence"/>
</dbReference>
<dbReference type="Pfam" id="PF00891">
    <property type="entry name" value="Methyltransf_2"/>
    <property type="match status" value="1"/>
</dbReference>
<dbReference type="PROSITE" id="PS51683">
    <property type="entry name" value="SAM_OMT_II"/>
    <property type="match status" value="1"/>
</dbReference>
<accession>A0AAN6MP11</accession>
<proteinExistence type="predicted"/>
<reference evidence="6" key="2">
    <citation type="submission" date="2023-05" db="EMBL/GenBank/DDBJ databases">
        <authorList>
            <consortium name="Lawrence Berkeley National Laboratory"/>
            <person name="Steindorff A."/>
            <person name="Hensen N."/>
            <person name="Bonometti L."/>
            <person name="Westerberg I."/>
            <person name="Brannstrom I.O."/>
            <person name="Guillou S."/>
            <person name="Cros-Aarteil S."/>
            <person name="Calhoun S."/>
            <person name="Haridas S."/>
            <person name="Kuo A."/>
            <person name="Mondo S."/>
            <person name="Pangilinan J."/>
            <person name="Riley R."/>
            <person name="Labutti K."/>
            <person name="Andreopoulos B."/>
            <person name="Lipzen A."/>
            <person name="Chen C."/>
            <person name="Yanf M."/>
            <person name="Daum C."/>
            <person name="Ng V."/>
            <person name="Clum A."/>
            <person name="Ohm R."/>
            <person name="Martin F."/>
            <person name="Silar P."/>
            <person name="Natvig D."/>
            <person name="Lalanne C."/>
            <person name="Gautier V."/>
            <person name="Ament-Velasquez S.L."/>
            <person name="Kruys A."/>
            <person name="Hutchinson M.I."/>
            <person name="Powell A.J."/>
            <person name="Barry K."/>
            <person name="Miller A.N."/>
            <person name="Grigoriev I.V."/>
            <person name="Debuchy R."/>
            <person name="Gladieux P."/>
            <person name="Thoren M.H."/>
            <person name="Johannesson H."/>
        </authorList>
    </citation>
    <scope>NUCLEOTIDE SEQUENCE</scope>
    <source>
        <strain evidence="6">CBS 103.79</strain>
    </source>
</reference>
<evidence type="ECO:0000313" key="6">
    <source>
        <dbReference type="EMBL" id="KAK3903749.1"/>
    </source>
</evidence>
<dbReference type="InterPro" id="IPR036390">
    <property type="entry name" value="WH_DNA-bd_sf"/>
</dbReference>
<feature type="active site" description="Proton acceptor" evidence="4">
    <location>
        <position position="318"/>
    </location>
</feature>
<dbReference type="EMBL" id="MU855432">
    <property type="protein sequence ID" value="KAK3903749.1"/>
    <property type="molecule type" value="Genomic_DNA"/>
</dbReference>
<dbReference type="SUPFAM" id="SSF53335">
    <property type="entry name" value="S-adenosyl-L-methionine-dependent methyltransferases"/>
    <property type="match status" value="1"/>
</dbReference>
<feature type="domain" description="O-methyltransferase C-terminal" evidence="5">
    <location>
        <begin position="237"/>
        <end position="385"/>
    </location>
</feature>
<dbReference type="PIRSF" id="PIRSF005739">
    <property type="entry name" value="O-mtase"/>
    <property type="match status" value="1"/>
</dbReference>
<gene>
    <name evidence="6" type="ORF">C8A05DRAFT_14305</name>
</gene>
<comment type="caution">
    <text evidence="6">The sequence shown here is derived from an EMBL/GenBank/DDBJ whole genome shotgun (WGS) entry which is preliminary data.</text>
</comment>
<dbReference type="PANTHER" id="PTHR43712:SF18">
    <property type="entry name" value="PUTATIVE (AFU_ORTHOLOGUE AFUA_4G14240)-RELATED"/>
    <property type="match status" value="1"/>
</dbReference>
<name>A0AAN6MP11_9PEZI</name>
<dbReference type="Gene3D" id="1.10.10.10">
    <property type="entry name" value="Winged helix-like DNA-binding domain superfamily/Winged helix DNA-binding domain"/>
    <property type="match status" value="1"/>
</dbReference>
<dbReference type="InterPro" id="IPR029063">
    <property type="entry name" value="SAM-dependent_MTases_sf"/>
</dbReference>
<organism evidence="6 7">
    <name type="scientific">Staphylotrichum tortipilum</name>
    <dbReference type="NCBI Taxonomy" id="2831512"/>
    <lineage>
        <taxon>Eukaryota</taxon>
        <taxon>Fungi</taxon>
        <taxon>Dikarya</taxon>
        <taxon>Ascomycota</taxon>
        <taxon>Pezizomycotina</taxon>
        <taxon>Sordariomycetes</taxon>
        <taxon>Sordariomycetidae</taxon>
        <taxon>Sordariales</taxon>
        <taxon>Chaetomiaceae</taxon>
        <taxon>Staphylotrichum</taxon>
    </lineage>
</organism>
<evidence type="ECO:0000256" key="4">
    <source>
        <dbReference type="PIRSR" id="PIRSR005739-1"/>
    </source>
</evidence>
<dbReference type="PANTHER" id="PTHR43712">
    <property type="entry name" value="PUTATIVE (AFU_ORTHOLOGUE AFUA_4G14580)-RELATED"/>
    <property type="match status" value="1"/>
</dbReference>
<dbReference type="GO" id="GO:0032259">
    <property type="term" value="P:methylation"/>
    <property type="evidence" value="ECO:0007669"/>
    <property type="project" value="UniProtKB-KW"/>
</dbReference>
<dbReference type="InterPro" id="IPR016461">
    <property type="entry name" value="COMT-like"/>
</dbReference>
<evidence type="ECO:0000259" key="5">
    <source>
        <dbReference type="Pfam" id="PF00891"/>
    </source>
</evidence>
<keyword evidence="7" id="KW-1185">Reference proteome</keyword>
<dbReference type="AlphaFoldDB" id="A0AAN6MP11"/>
<evidence type="ECO:0000256" key="2">
    <source>
        <dbReference type="ARBA" id="ARBA00022679"/>
    </source>
</evidence>
<evidence type="ECO:0000313" key="7">
    <source>
        <dbReference type="Proteomes" id="UP001303889"/>
    </source>
</evidence>
<keyword evidence="2" id="KW-0808">Transferase</keyword>